<evidence type="ECO:0000313" key="1">
    <source>
        <dbReference type="EMBL" id="CAG8627157.1"/>
    </source>
</evidence>
<keyword evidence="2" id="KW-1185">Reference proteome</keyword>
<gene>
    <name evidence="1" type="ORF">SPELUC_LOCUS8092</name>
</gene>
<protein>
    <submittedName>
        <fullName evidence="1">16872_t:CDS:1</fullName>
    </submittedName>
</protein>
<dbReference type="Proteomes" id="UP000789366">
    <property type="component" value="Unassembled WGS sequence"/>
</dbReference>
<sequence length="90" mass="10795">FEQIIKGYSNSIKYDDDMFNNNIEELDKIYISDEDNLDEIRQFDCKNLEVNEIIFFNIFLKEPTNNMIHNNKMKIEKELDSTSIKLLIQL</sequence>
<comment type="caution">
    <text evidence="1">The sequence shown here is derived from an EMBL/GenBank/DDBJ whole genome shotgun (WGS) entry which is preliminary data.</text>
</comment>
<accession>A0ACA9N5D5</accession>
<dbReference type="EMBL" id="CAJVPW010011575">
    <property type="protein sequence ID" value="CAG8627157.1"/>
    <property type="molecule type" value="Genomic_DNA"/>
</dbReference>
<proteinExistence type="predicted"/>
<organism evidence="1 2">
    <name type="scientific">Cetraspora pellucida</name>
    <dbReference type="NCBI Taxonomy" id="1433469"/>
    <lineage>
        <taxon>Eukaryota</taxon>
        <taxon>Fungi</taxon>
        <taxon>Fungi incertae sedis</taxon>
        <taxon>Mucoromycota</taxon>
        <taxon>Glomeromycotina</taxon>
        <taxon>Glomeromycetes</taxon>
        <taxon>Diversisporales</taxon>
        <taxon>Gigasporaceae</taxon>
        <taxon>Cetraspora</taxon>
    </lineage>
</organism>
<name>A0ACA9N5D5_9GLOM</name>
<evidence type="ECO:0000313" key="2">
    <source>
        <dbReference type="Proteomes" id="UP000789366"/>
    </source>
</evidence>
<reference evidence="1" key="1">
    <citation type="submission" date="2021-06" db="EMBL/GenBank/DDBJ databases">
        <authorList>
            <person name="Kallberg Y."/>
            <person name="Tangrot J."/>
            <person name="Rosling A."/>
        </authorList>
    </citation>
    <scope>NUCLEOTIDE SEQUENCE</scope>
    <source>
        <strain evidence="1">28 12/20/2015</strain>
    </source>
</reference>
<feature type="non-terminal residue" evidence="1">
    <location>
        <position position="1"/>
    </location>
</feature>